<comment type="caution">
    <text evidence="1">The sequence shown here is derived from an EMBL/GenBank/DDBJ whole genome shotgun (WGS) entry which is preliminary data.</text>
</comment>
<proteinExistence type="predicted"/>
<dbReference type="Proteomes" id="UP001341444">
    <property type="component" value="Unassembled WGS sequence"/>
</dbReference>
<keyword evidence="2" id="KW-1185">Reference proteome</keyword>
<evidence type="ECO:0000313" key="2">
    <source>
        <dbReference type="Proteomes" id="UP001341444"/>
    </source>
</evidence>
<gene>
    <name evidence="1" type="ORF">P4T90_22285</name>
</gene>
<dbReference type="EMBL" id="JARMAB010000040">
    <property type="protein sequence ID" value="MED1205767.1"/>
    <property type="molecule type" value="Genomic_DNA"/>
</dbReference>
<reference evidence="1 2" key="1">
    <citation type="submission" date="2023-03" db="EMBL/GenBank/DDBJ databases">
        <title>Bacillus Genome Sequencing.</title>
        <authorList>
            <person name="Dunlap C."/>
        </authorList>
    </citation>
    <scope>NUCLEOTIDE SEQUENCE [LARGE SCALE GENOMIC DNA]</scope>
    <source>
        <strain evidence="1 2">B-23453</strain>
    </source>
</reference>
<sequence length="48" mass="5561">MEYHEDLNSFQSQISDSKKWLSRLWLSMMISEPAVKTGKSMDTLVPSK</sequence>
<accession>A0ABU6MM55</accession>
<protein>
    <submittedName>
        <fullName evidence="1">Uncharacterized protein</fullName>
    </submittedName>
</protein>
<organism evidence="1 2">
    <name type="scientific">Heyndrickxia acidicola</name>
    <dbReference type="NCBI Taxonomy" id="209389"/>
    <lineage>
        <taxon>Bacteria</taxon>
        <taxon>Bacillati</taxon>
        <taxon>Bacillota</taxon>
        <taxon>Bacilli</taxon>
        <taxon>Bacillales</taxon>
        <taxon>Bacillaceae</taxon>
        <taxon>Heyndrickxia</taxon>
    </lineage>
</organism>
<dbReference type="RefSeq" id="WP_157090612.1">
    <property type="nucleotide sequence ID" value="NZ_JARMAB010000040.1"/>
</dbReference>
<evidence type="ECO:0000313" key="1">
    <source>
        <dbReference type="EMBL" id="MED1205767.1"/>
    </source>
</evidence>
<name>A0ABU6MM55_9BACI</name>